<protein>
    <submittedName>
        <fullName evidence="1">Uncharacterized protein</fullName>
    </submittedName>
</protein>
<evidence type="ECO:0000313" key="2">
    <source>
        <dbReference type="Proteomes" id="UP001231649"/>
    </source>
</evidence>
<name>A0ACC2Q506_9NEOP</name>
<proteinExistence type="predicted"/>
<reference evidence="1" key="1">
    <citation type="submission" date="2023-03" db="EMBL/GenBank/DDBJ databases">
        <title>Chromosome-level genomes of two armyworms, Mythimna separata and Mythimna loreyi, provide insights into the biosynthesis and reception of sex pheromones.</title>
        <authorList>
            <person name="Zhao H."/>
        </authorList>
    </citation>
    <scope>NUCLEOTIDE SEQUENCE</scope>
    <source>
        <strain evidence="1">BeijingLab</strain>
    </source>
</reference>
<accession>A0ACC2Q506</accession>
<keyword evidence="2" id="KW-1185">Reference proteome</keyword>
<dbReference type="Proteomes" id="UP001231649">
    <property type="component" value="Chromosome 26"/>
</dbReference>
<comment type="caution">
    <text evidence="1">The sequence shown here is derived from an EMBL/GenBank/DDBJ whole genome shotgun (WGS) entry which is preliminary data.</text>
</comment>
<organism evidence="1 2">
    <name type="scientific">Mythimna loreyi</name>
    <dbReference type="NCBI Taxonomy" id="667449"/>
    <lineage>
        <taxon>Eukaryota</taxon>
        <taxon>Metazoa</taxon>
        <taxon>Ecdysozoa</taxon>
        <taxon>Arthropoda</taxon>
        <taxon>Hexapoda</taxon>
        <taxon>Insecta</taxon>
        <taxon>Pterygota</taxon>
        <taxon>Neoptera</taxon>
        <taxon>Endopterygota</taxon>
        <taxon>Lepidoptera</taxon>
        <taxon>Glossata</taxon>
        <taxon>Ditrysia</taxon>
        <taxon>Noctuoidea</taxon>
        <taxon>Noctuidae</taxon>
        <taxon>Noctuinae</taxon>
        <taxon>Hadenini</taxon>
        <taxon>Mythimna</taxon>
    </lineage>
</organism>
<dbReference type="EMBL" id="CM056802">
    <property type="protein sequence ID" value="KAJ8708152.1"/>
    <property type="molecule type" value="Genomic_DNA"/>
</dbReference>
<sequence>MASCNTCAETVKTYEKFIICSKCDKDYHQECVNISAKDFVKLKQNGNSKWKCPNCKPRKNRGKLSAEGDENRTDVDELSNVRQQNRTKEAKGTVVANYNGDDKKTSDIQVEIQNTLLFELRNIIRSGFNDIKTQVDELKMFRASNDLDILKPHIVESKTKLKGA</sequence>
<evidence type="ECO:0000313" key="1">
    <source>
        <dbReference type="EMBL" id="KAJ8708152.1"/>
    </source>
</evidence>
<gene>
    <name evidence="1" type="ORF">PYW08_010518</name>
</gene>